<evidence type="ECO:0000313" key="5">
    <source>
        <dbReference type="EMBL" id="MCU9614767.1"/>
    </source>
</evidence>
<protein>
    <submittedName>
        <fullName evidence="5">Peptidase E</fullName>
    </submittedName>
</protein>
<dbReference type="RefSeq" id="WP_263074089.1">
    <property type="nucleotide sequence ID" value="NZ_JAOUSF010000005.1"/>
</dbReference>
<proteinExistence type="inferred from homology"/>
<evidence type="ECO:0000256" key="3">
    <source>
        <dbReference type="ARBA" id="ARBA00022801"/>
    </source>
</evidence>
<keyword evidence="4" id="KW-0720">Serine protease</keyword>
<dbReference type="PANTHER" id="PTHR20842:SF0">
    <property type="entry name" value="ALPHA-ASPARTYL DIPEPTIDASE"/>
    <property type="match status" value="1"/>
</dbReference>
<evidence type="ECO:0000256" key="2">
    <source>
        <dbReference type="ARBA" id="ARBA00022670"/>
    </source>
</evidence>
<comment type="similarity">
    <text evidence="1">Belongs to the peptidase S51 family.</text>
</comment>
<keyword evidence="3" id="KW-0378">Hydrolase</keyword>
<name>A0AAE3IUP0_9BACI</name>
<keyword evidence="6" id="KW-1185">Reference proteome</keyword>
<reference evidence="5" key="1">
    <citation type="submission" date="2022-10" db="EMBL/GenBank/DDBJ databases">
        <title>Description of Fervidibacillus gen. nov. in the family Fervidibacillaceae fam. nov. with two species, Fervidibacillus albus sp. nov., and Fervidibacillus halotolerans sp. nov., isolated from tidal flat sediments.</title>
        <authorList>
            <person name="Kwon K.K."/>
            <person name="Yang S.-H."/>
        </authorList>
    </citation>
    <scope>NUCLEOTIDE SEQUENCE</scope>
    <source>
        <strain evidence="5">JCM 19140</strain>
    </source>
</reference>
<dbReference type="PANTHER" id="PTHR20842">
    <property type="entry name" value="PROTEASE S51 ALPHA-ASPARTYL DIPEPTIDASE"/>
    <property type="match status" value="1"/>
</dbReference>
<dbReference type="Pfam" id="PF03575">
    <property type="entry name" value="Peptidase_S51"/>
    <property type="match status" value="1"/>
</dbReference>
<evidence type="ECO:0000256" key="4">
    <source>
        <dbReference type="ARBA" id="ARBA00022825"/>
    </source>
</evidence>
<dbReference type="InterPro" id="IPR005320">
    <property type="entry name" value="Peptidase_S51"/>
</dbReference>
<evidence type="ECO:0000313" key="6">
    <source>
        <dbReference type="Proteomes" id="UP001209318"/>
    </source>
</evidence>
<dbReference type="SUPFAM" id="SSF52317">
    <property type="entry name" value="Class I glutamine amidotransferase-like"/>
    <property type="match status" value="1"/>
</dbReference>
<keyword evidence="2" id="KW-0645">Protease</keyword>
<dbReference type="GO" id="GO:0006508">
    <property type="term" value="P:proteolysis"/>
    <property type="evidence" value="ECO:0007669"/>
    <property type="project" value="UniProtKB-KW"/>
</dbReference>
<dbReference type="AlphaFoldDB" id="A0AAE3IUP0"/>
<organism evidence="5 6">
    <name type="scientific">Perspicuibacillus lycopersici</name>
    <dbReference type="NCBI Taxonomy" id="1325689"/>
    <lineage>
        <taxon>Bacteria</taxon>
        <taxon>Bacillati</taxon>
        <taxon>Bacillota</taxon>
        <taxon>Bacilli</taxon>
        <taxon>Bacillales</taxon>
        <taxon>Bacillaceae</taxon>
        <taxon>Perspicuibacillus</taxon>
    </lineage>
</organism>
<dbReference type="InterPro" id="IPR029062">
    <property type="entry name" value="Class_I_gatase-like"/>
</dbReference>
<sequence length="233" mass="25717">MKQIIALGGGGFSMEPNNPLLDQYILKQSKKNNPNICFLPTASGDSANYIARFYDFFQKQNCIPTHFSVFNPSTRNIEDFLLQQDIIYVGGGNTKNLLILWKEWGIDKILEKALLQGTILTGISAGSLCWFESGITDSFGDGLEPIHGLGFISGSNCPHYDGEAGRRQAYHKWIQSKKIAGGLAADDGVAIHFVDGNVQQIVSSRPNAKAYKVELSTKEKKVIESEIVPWYLG</sequence>
<dbReference type="Proteomes" id="UP001209318">
    <property type="component" value="Unassembled WGS sequence"/>
</dbReference>
<dbReference type="EMBL" id="JAOUSF010000005">
    <property type="protein sequence ID" value="MCU9614767.1"/>
    <property type="molecule type" value="Genomic_DNA"/>
</dbReference>
<comment type="caution">
    <text evidence="5">The sequence shown here is derived from an EMBL/GenBank/DDBJ whole genome shotgun (WGS) entry which is preliminary data.</text>
</comment>
<dbReference type="Gene3D" id="3.40.50.880">
    <property type="match status" value="1"/>
</dbReference>
<gene>
    <name evidence="5" type="ORF">OEV98_14580</name>
</gene>
<dbReference type="GO" id="GO:0008236">
    <property type="term" value="F:serine-type peptidase activity"/>
    <property type="evidence" value="ECO:0007669"/>
    <property type="project" value="UniProtKB-KW"/>
</dbReference>
<dbReference type="CDD" id="cd03146">
    <property type="entry name" value="GAT1_Peptidase_E"/>
    <property type="match status" value="1"/>
</dbReference>
<accession>A0AAE3IUP0</accession>
<evidence type="ECO:0000256" key="1">
    <source>
        <dbReference type="ARBA" id="ARBA00006534"/>
    </source>
</evidence>